<feature type="region of interest" description="Disordered" evidence="1">
    <location>
        <begin position="1"/>
        <end position="25"/>
    </location>
</feature>
<keyword evidence="2" id="KW-0812">Transmembrane</keyword>
<evidence type="ECO:0000313" key="5">
    <source>
        <dbReference type="Proteomes" id="UP001323405"/>
    </source>
</evidence>
<keyword evidence="2" id="KW-0472">Membrane</keyword>
<feature type="transmembrane region" description="Helical" evidence="2">
    <location>
        <begin position="240"/>
        <end position="264"/>
    </location>
</feature>
<reference evidence="4 5" key="1">
    <citation type="journal article" date="2023" name="bioRxiv">
        <title>High-quality genome assemblies of four members of thePodospora anserinaspecies complex.</title>
        <authorList>
            <person name="Ament-Velasquez S.L."/>
            <person name="Vogan A.A."/>
            <person name="Wallerman O."/>
            <person name="Hartmann F."/>
            <person name="Gautier V."/>
            <person name="Silar P."/>
            <person name="Giraud T."/>
            <person name="Johannesson H."/>
        </authorList>
    </citation>
    <scope>NUCLEOTIDE SEQUENCE [LARGE SCALE GENOMIC DNA]</scope>
    <source>
        <strain evidence="4 5">CBS 415.72m</strain>
    </source>
</reference>
<dbReference type="Pfam" id="PF20237">
    <property type="entry name" value="DUF6594"/>
    <property type="match status" value="1"/>
</dbReference>
<sequence length="337" mass="37543">MGPTELDNLNLSERGEVPAAGTRAGSLASTCPTLQGTGISCPEGEENKDEALGRAKCALYKELCQEWCFFPALQAQFSLALDYWAAKVLGTFRDLKSLERENHAQGCHDYKEHRPDNEYGKKKEELAIRLTNELKEFSTLFNSANVIMHQHTPNGSMVSEYRLWSSNVVGSDSSDRELFAENYRALGPRPSMIDEFVHSVVKTSAMLWIRFRSYAARLRSTKDCSPGPVSIILSYTTLHVLSHLLVVVMAGVFFVLPLTMMYLVTMKKAEIVLVTITFSLLFCVGSFYFGGGRGGLKTDTKFLLLFAYTSVMATLLSNFAPHQEQQHSQQCSCPESS</sequence>
<dbReference type="RefSeq" id="XP_062740479.1">
    <property type="nucleotide sequence ID" value="XM_062891998.1"/>
</dbReference>
<protein>
    <recommendedName>
        <fullName evidence="3">DUF6594 domain-containing protein</fullName>
    </recommendedName>
</protein>
<proteinExistence type="predicted"/>
<evidence type="ECO:0000256" key="1">
    <source>
        <dbReference type="SAM" id="MobiDB-lite"/>
    </source>
</evidence>
<evidence type="ECO:0000259" key="3">
    <source>
        <dbReference type="Pfam" id="PF20237"/>
    </source>
</evidence>
<accession>A0ABR0G7A3</accession>
<name>A0ABR0G7A3_9PEZI</name>
<evidence type="ECO:0000256" key="2">
    <source>
        <dbReference type="SAM" id="Phobius"/>
    </source>
</evidence>
<feature type="domain" description="DUF6594" evidence="3">
    <location>
        <begin position="97"/>
        <end position="312"/>
    </location>
</feature>
<keyword evidence="2" id="KW-1133">Transmembrane helix</keyword>
<feature type="transmembrane region" description="Helical" evidence="2">
    <location>
        <begin position="271"/>
        <end position="290"/>
    </location>
</feature>
<keyword evidence="5" id="KW-1185">Reference proteome</keyword>
<dbReference type="Proteomes" id="UP001323405">
    <property type="component" value="Unassembled WGS sequence"/>
</dbReference>
<dbReference type="EMBL" id="JAFFHA010000008">
    <property type="protein sequence ID" value="KAK4651504.1"/>
    <property type="molecule type" value="Genomic_DNA"/>
</dbReference>
<dbReference type="GeneID" id="87911905"/>
<feature type="transmembrane region" description="Helical" evidence="2">
    <location>
        <begin position="302"/>
        <end position="320"/>
    </location>
</feature>
<gene>
    <name evidence="4" type="ORF">QC762_603093</name>
</gene>
<organism evidence="4 5">
    <name type="scientific">Podospora pseudocomata</name>
    <dbReference type="NCBI Taxonomy" id="2093779"/>
    <lineage>
        <taxon>Eukaryota</taxon>
        <taxon>Fungi</taxon>
        <taxon>Dikarya</taxon>
        <taxon>Ascomycota</taxon>
        <taxon>Pezizomycotina</taxon>
        <taxon>Sordariomycetes</taxon>
        <taxon>Sordariomycetidae</taxon>
        <taxon>Sordariales</taxon>
        <taxon>Podosporaceae</taxon>
        <taxon>Podospora</taxon>
    </lineage>
</organism>
<evidence type="ECO:0000313" key="4">
    <source>
        <dbReference type="EMBL" id="KAK4651504.1"/>
    </source>
</evidence>
<comment type="caution">
    <text evidence="4">The sequence shown here is derived from an EMBL/GenBank/DDBJ whole genome shotgun (WGS) entry which is preliminary data.</text>
</comment>
<dbReference type="InterPro" id="IPR046529">
    <property type="entry name" value="DUF6594"/>
</dbReference>